<feature type="compositionally biased region" description="Basic residues" evidence="3">
    <location>
        <begin position="858"/>
        <end position="867"/>
    </location>
</feature>
<feature type="domain" description="EF-hand" evidence="4">
    <location>
        <begin position="708"/>
        <end position="743"/>
    </location>
</feature>
<evidence type="ECO:0000259" key="4">
    <source>
        <dbReference type="PROSITE" id="PS50222"/>
    </source>
</evidence>
<organism evidence="5 6">
    <name type="scientific">Tetraparma gracilis</name>
    <dbReference type="NCBI Taxonomy" id="2962635"/>
    <lineage>
        <taxon>Eukaryota</taxon>
        <taxon>Sar</taxon>
        <taxon>Stramenopiles</taxon>
        <taxon>Ochrophyta</taxon>
        <taxon>Bolidophyceae</taxon>
        <taxon>Parmales</taxon>
        <taxon>Triparmaceae</taxon>
        <taxon>Tetraparma</taxon>
    </lineage>
</organism>
<dbReference type="InterPro" id="IPR018247">
    <property type="entry name" value="EF_Hand_1_Ca_BS"/>
</dbReference>
<feature type="coiled-coil region" evidence="2">
    <location>
        <begin position="13"/>
        <end position="62"/>
    </location>
</feature>
<reference evidence="5 6" key="1">
    <citation type="journal article" date="2023" name="Commun. Biol.">
        <title>Genome analysis of Parmales, the sister group of diatoms, reveals the evolutionary specialization of diatoms from phago-mixotrophs to photoautotrophs.</title>
        <authorList>
            <person name="Ban H."/>
            <person name="Sato S."/>
            <person name="Yoshikawa S."/>
            <person name="Yamada K."/>
            <person name="Nakamura Y."/>
            <person name="Ichinomiya M."/>
            <person name="Sato N."/>
            <person name="Blanc-Mathieu R."/>
            <person name="Endo H."/>
            <person name="Kuwata A."/>
            <person name="Ogata H."/>
        </authorList>
    </citation>
    <scope>NUCLEOTIDE SEQUENCE [LARGE SCALE GENOMIC DNA]</scope>
</reference>
<feature type="non-terminal residue" evidence="5">
    <location>
        <position position="1"/>
    </location>
</feature>
<dbReference type="InterPro" id="IPR011992">
    <property type="entry name" value="EF-hand-dom_pair"/>
</dbReference>
<feature type="coiled-coil region" evidence="2">
    <location>
        <begin position="198"/>
        <end position="232"/>
    </location>
</feature>
<dbReference type="SUPFAM" id="SSF47473">
    <property type="entry name" value="EF-hand"/>
    <property type="match status" value="1"/>
</dbReference>
<feature type="domain" description="EF-hand" evidence="4">
    <location>
        <begin position="766"/>
        <end position="801"/>
    </location>
</feature>
<sequence length="867" mass="97379">YKWLNVMKSNAHTAKLEQLMRSHRTALSQAEQNASLEARKIANEYEAKLDKERTRLQLVTESHTQQVHELHTAMQQQQQEHHSVLTAVKDEHKSQLSREVERVGQEHHGRLAEELTALSDRKDAEHVSAKAALSNSHEEILSAAAATHREDVAFYEDKIEKLEAGKASGDSLFEEAAAQHAQHVQEILERSKEATSSAETLKDSLHKSQEQLRSMQTKFEAAKTMNDDVEKKMTLLTSTETARDKADAALASATARLEALLPTHSLMEAEIHEVKAKLSNTEIESAAKIEALTDKLKELTKTSSTLQSQLSNEKATNKAHTGKESEALKSIKKAHDKMVAEKDSQLQHASDEAKKLKETAATLKSEAVAKKLHDATSMAKVRRELGDKVVKLEGELKQKEVQVGRIAEFEASLTSQAEVVAKLQTNLRESKAELEKSSETVVELQKKVEKLPELEANLAKITKECEGLEKSNAELKEAVEKGKEERGVLEKSNAELKEALEAAAAENAEQKHRMDIAEERTQELGNKLKASADDFSGASRLFAKDEQKLAHVMRELDVAKQTISKLEAENAHLRELLKKRERKAAEAAAGPVEVKKLTKKDIKMMVKHIDHTMGDGDDEISQKEFEKAIRVCRRAKSCAQEHVRGRLLVYKLEQMIDAQGINVIEWYKQCVVIHGSFANEHGEQGITSKDMHTYLSKVHKTLPDLEELKEDEIQDLVHFMDPNMDGHMTKQEVKDAFRRAHMPPNSLYAEYQCGIAMGKLEDYMHEKKARISELFQSMDTDGSGYISMKEFAQGLERLVGLDKSKEDEDMEERLMASKEDLMRRHGAKEEAVKVFSLMREEGGGEEEGEGEGAAEKRSKYKRSQTGF</sequence>
<accession>A0ABQ6M9Z9</accession>
<dbReference type="PROSITE" id="PS50222">
    <property type="entry name" value="EF_HAND_2"/>
    <property type="match status" value="2"/>
</dbReference>
<evidence type="ECO:0000313" key="5">
    <source>
        <dbReference type="EMBL" id="GMI22275.1"/>
    </source>
</evidence>
<feature type="region of interest" description="Disordered" evidence="3">
    <location>
        <begin position="837"/>
        <end position="867"/>
    </location>
</feature>
<evidence type="ECO:0000256" key="3">
    <source>
        <dbReference type="SAM" id="MobiDB-lite"/>
    </source>
</evidence>
<dbReference type="InterPro" id="IPR002048">
    <property type="entry name" value="EF_hand_dom"/>
</dbReference>
<feature type="region of interest" description="Disordered" evidence="3">
    <location>
        <begin position="303"/>
        <end position="326"/>
    </location>
</feature>
<keyword evidence="6" id="KW-1185">Reference proteome</keyword>
<evidence type="ECO:0000313" key="6">
    <source>
        <dbReference type="Proteomes" id="UP001165060"/>
    </source>
</evidence>
<proteinExistence type="predicted"/>
<feature type="compositionally biased region" description="Acidic residues" evidence="3">
    <location>
        <begin position="843"/>
        <end position="852"/>
    </location>
</feature>
<dbReference type="PROSITE" id="PS00018">
    <property type="entry name" value="EF_HAND_1"/>
    <property type="match status" value="2"/>
</dbReference>
<dbReference type="Gene3D" id="1.10.238.10">
    <property type="entry name" value="EF-hand"/>
    <property type="match status" value="2"/>
</dbReference>
<comment type="caution">
    <text evidence="5">The sequence shown here is derived from an EMBL/GenBank/DDBJ whole genome shotgun (WGS) entry which is preliminary data.</text>
</comment>
<dbReference type="CDD" id="cd00051">
    <property type="entry name" value="EFh"/>
    <property type="match status" value="1"/>
</dbReference>
<dbReference type="EMBL" id="BRYB01005257">
    <property type="protein sequence ID" value="GMI22275.1"/>
    <property type="molecule type" value="Genomic_DNA"/>
</dbReference>
<dbReference type="SMART" id="SM00054">
    <property type="entry name" value="EFh"/>
    <property type="match status" value="3"/>
</dbReference>
<name>A0ABQ6M9Z9_9STRA</name>
<feature type="coiled-coil region" evidence="2">
    <location>
        <begin position="339"/>
        <end position="586"/>
    </location>
</feature>
<keyword evidence="1" id="KW-0106">Calcium</keyword>
<dbReference type="Proteomes" id="UP001165060">
    <property type="component" value="Unassembled WGS sequence"/>
</dbReference>
<dbReference type="Pfam" id="PF13499">
    <property type="entry name" value="EF-hand_7"/>
    <property type="match status" value="1"/>
</dbReference>
<gene>
    <name evidence="5" type="ORF">TeGR_g7960</name>
</gene>
<protein>
    <recommendedName>
        <fullName evidence="4">EF-hand domain-containing protein</fullName>
    </recommendedName>
</protein>
<evidence type="ECO:0000256" key="2">
    <source>
        <dbReference type="SAM" id="Coils"/>
    </source>
</evidence>
<evidence type="ECO:0000256" key="1">
    <source>
        <dbReference type="ARBA" id="ARBA00022837"/>
    </source>
</evidence>
<keyword evidence="2" id="KW-0175">Coiled coil</keyword>